<protein>
    <submittedName>
        <fullName evidence="1">Uncharacterized protein</fullName>
    </submittedName>
</protein>
<organism evidence="1 2">
    <name type="scientific">candidate division TA06 bacterium 34_109</name>
    <dbReference type="NCBI Taxonomy" id="1635277"/>
    <lineage>
        <taxon>Bacteria</taxon>
        <taxon>Bacteria division TA06</taxon>
    </lineage>
</organism>
<dbReference type="EMBL" id="LGGX01000010">
    <property type="protein sequence ID" value="KUK86951.1"/>
    <property type="molecule type" value="Genomic_DNA"/>
</dbReference>
<evidence type="ECO:0000313" key="2">
    <source>
        <dbReference type="Proteomes" id="UP000053467"/>
    </source>
</evidence>
<sequence length="155" mass="17582">MKRKILTVIFTLLAFIIIFSGEKNTSKSSIQIILKLPKIDKNISTTSELHLPSFPYTPHKNIPSNFEVVDIKLDKGLNLKIKNISESNSNITILVNIVDREDKTNLTRSYNLKLKGKKIYSVKLLNEIFSDLEGKTLFAVISDENGNSYSYGFNQ</sequence>
<accession>A0A124G0B5</accession>
<dbReference type="Proteomes" id="UP000053467">
    <property type="component" value="Unassembled WGS sequence"/>
</dbReference>
<reference evidence="2" key="1">
    <citation type="journal article" date="2015" name="MBio">
        <title>Genome-Resolved Metagenomic Analysis Reveals Roles for Candidate Phyla and Other Microbial Community Members in Biogeochemical Transformations in Oil Reservoirs.</title>
        <authorList>
            <person name="Hu P."/>
            <person name="Tom L."/>
            <person name="Singh A."/>
            <person name="Thomas B.C."/>
            <person name="Baker B.J."/>
            <person name="Piceno Y.M."/>
            <person name="Andersen G.L."/>
            <person name="Banfield J.F."/>
        </authorList>
    </citation>
    <scope>NUCLEOTIDE SEQUENCE [LARGE SCALE GENOMIC DNA]</scope>
</reference>
<name>A0A124G0B5_UNCT6</name>
<gene>
    <name evidence="1" type="ORF">XE03_1169</name>
</gene>
<evidence type="ECO:0000313" key="1">
    <source>
        <dbReference type="EMBL" id="KUK86951.1"/>
    </source>
</evidence>
<dbReference type="AlphaFoldDB" id="A0A124G0B5"/>
<comment type="caution">
    <text evidence="1">The sequence shown here is derived from an EMBL/GenBank/DDBJ whole genome shotgun (WGS) entry which is preliminary data.</text>
</comment>
<proteinExistence type="predicted"/>